<feature type="chain" id="PRO_5017645725" evidence="2">
    <location>
        <begin position="25"/>
        <end position="172"/>
    </location>
</feature>
<organism evidence="3 4">
    <name type="scientific">Thermomonospora umbrina</name>
    <dbReference type="NCBI Taxonomy" id="111806"/>
    <lineage>
        <taxon>Bacteria</taxon>
        <taxon>Bacillati</taxon>
        <taxon>Actinomycetota</taxon>
        <taxon>Actinomycetes</taxon>
        <taxon>Streptosporangiales</taxon>
        <taxon>Thermomonosporaceae</taxon>
        <taxon>Thermomonospora</taxon>
    </lineage>
</organism>
<gene>
    <name evidence="3" type="ORF">DFJ69_2321</name>
</gene>
<reference evidence="3 4" key="1">
    <citation type="submission" date="2018-08" db="EMBL/GenBank/DDBJ databases">
        <title>Sequencing the genomes of 1000 actinobacteria strains.</title>
        <authorList>
            <person name="Klenk H.-P."/>
        </authorList>
    </citation>
    <scope>NUCLEOTIDE SEQUENCE [LARGE SCALE GENOMIC DNA]</scope>
    <source>
        <strain evidence="3 4">DSM 43927</strain>
    </source>
</reference>
<keyword evidence="2" id="KW-0732">Signal</keyword>
<evidence type="ECO:0000313" key="3">
    <source>
        <dbReference type="EMBL" id="REE96868.1"/>
    </source>
</evidence>
<evidence type="ECO:0000313" key="4">
    <source>
        <dbReference type="Proteomes" id="UP000256661"/>
    </source>
</evidence>
<sequence>MMRGLTRALVALPLALTLTLTACGGDDGGDEVASGGGPQKNAGGTGEKLDQHAMGVKFAQCMRENGIPLEDPKPGEGIMLKFDQRMKRETVDKAMQACRKYNPQQNGAGGSDPKAEERSRAFSQCMRDNGVEKFPDPKPGQRGIMIDRNAIGDDPDFDKAQQACQKMLQGGQ</sequence>
<dbReference type="Proteomes" id="UP000256661">
    <property type="component" value="Unassembled WGS sequence"/>
</dbReference>
<dbReference type="EMBL" id="QTTT01000001">
    <property type="protein sequence ID" value="REE96868.1"/>
    <property type="molecule type" value="Genomic_DNA"/>
</dbReference>
<evidence type="ECO:0000256" key="1">
    <source>
        <dbReference type="SAM" id="MobiDB-lite"/>
    </source>
</evidence>
<comment type="caution">
    <text evidence="3">The sequence shown here is derived from an EMBL/GenBank/DDBJ whole genome shotgun (WGS) entry which is preliminary data.</text>
</comment>
<name>A0A3D9SLZ2_9ACTN</name>
<feature type="region of interest" description="Disordered" evidence="1">
    <location>
        <begin position="99"/>
        <end position="172"/>
    </location>
</feature>
<accession>A0A3D9SLZ2</accession>
<protein>
    <submittedName>
        <fullName evidence="3">Uncharacterized protein</fullName>
    </submittedName>
</protein>
<evidence type="ECO:0000256" key="2">
    <source>
        <dbReference type="SAM" id="SignalP"/>
    </source>
</evidence>
<dbReference type="RefSeq" id="WP_211328590.1">
    <property type="nucleotide sequence ID" value="NZ_QTTT01000001.1"/>
</dbReference>
<dbReference type="PROSITE" id="PS51257">
    <property type="entry name" value="PROKAR_LIPOPROTEIN"/>
    <property type="match status" value="1"/>
</dbReference>
<proteinExistence type="predicted"/>
<feature type="signal peptide" evidence="2">
    <location>
        <begin position="1"/>
        <end position="24"/>
    </location>
</feature>
<keyword evidence="4" id="KW-1185">Reference proteome</keyword>
<dbReference type="AlphaFoldDB" id="A0A3D9SLZ2"/>